<organism evidence="1 2">
    <name type="scientific">Thermococcus peptonophilus</name>
    <dbReference type="NCBI Taxonomy" id="53952"/>
    <lineage>
        <taxon>Archaea</taxon>
        <taxon>Methanobacteriati</taxon>
        <taxon>Methanobacteriota</taxon>
        <taxon>Thermococci</taxon>
        <taxon>Thermococcales</taxon>
        <taxon>Thermococcaceae</taxon>
        <taxon>Thermococcus</taxon>
    </lineage>
</organism>
<dbReference type="OrthoDB" id="85875at2157"/>
<dbReference type="GeneID" id="27140354"/>
<dbReference type="Gene3D" id="3.40.50.11570">
    <property type="entry name" value="Protein of unknown function DUF257"/>
    <property type="match status" value="1"/>
</dbReference>
<dbReference type="KEGG" id="tpep:A0127_07360"/>
<dbReference type="EMBL" id="CP014750">
    <property type="protein sequence ID" value="AMQ18999.1"/>
    <property type="molecule type" value="Genomic_DNA"/>
</dbReference>
<accession>A0A142CW47</accession>
<evidence type="ECO:0000313" key="2">
    <source>
        <dbReference type="Proteomes" id="UP000073604"/>
    </source>
</evidence>
<dbReference type="RefSeq" id="WP_062389912.1">
    <property type="nucleotide sequence ID" value="NZ_CP014750.1"/>
</dbReference>
<evidence type="ECO:0000313" key="1">
    <source>
        <dbReference type="EMBL" id="AMQ18999.1"/>
    </source>
</evidence>
<dbReference type="Proteomes" id="UP000073604">
    <property type="component" value="Chromosome"/>
</dbReference>
<gene>
    <name evidence="1" type="ORF">A0127_07360</name>
</gene>
<dbReference type="InterPro" id="IPR005489">
    <property type="entry name" value="DUF257"/>
</dbReference>
<dbReference type="STRING" id="53952.A0127_07360"/>
<proteinExistence type="predicted"/>
<protein>
    <submittedName>
        <fullName evidence="1">Uncharacterized protein</fullName>
    </submittedName>
</protein>
<dbReference type="AlphaFoldDB" id="A0A142CW47"/>
<name>A0A142CW47_9EURY</name>
<reference evidence="2" key="1">
    <citation type="submission" date="2016-03" db="EMBL/GenBank/DDBJ databases">
        <authorList>
            <person name="Oger P.M."/>
        </authorList>
    </citation>
    <scope>NUCLEOTIDE SEQUENCE [LARGE SCALE GENOMIC DNA]</scope>
    <source>
        <strain evidence="2">OG-1</strain>
    </source>
</reference>
<dbReference type="Pfam" id="PF03192">
    <property type="entry name" value="DUF257"/>
    <property type="match status" value="1"/>
</dbReference>
<sequence length="211" mass="24202">MISKVPTRYKTSLLIEHTSEDIVGYTLIKLLQGLTKIQDNPRNIIITDFLDTLSIYLYQAELLNMDTTFVRDLSVIKVGGTVETGKVLYKIPISPYPVYKARYNEAISKILENRESQPQFNIQLGIEMVINLFNRHEMLEQIHDIGRQIIQNRGVVNIVFVNSEAIEKASIEALPLLRTMFPIVLKLGRFGESYTVQKSVFPEMRGVREEV</sequence>
<keyword evidence="2" id="KW-1185">Reference proteome</keyword>